<dbReference type="AlphaFoldDB" id="A0AAW6RJH3"/>
<sequence length="455" mass="50968">MENTYPAAGGTASEAASSSSTLQCDVLVIGGGPAGSTAATLLARQGHSVLLLDKDRHPRFHIGESLLPANLPLFEQLGVADEIRAIGITKHAAEFVSPAHGNRKQAFEFAQAWDKTMPFAYQVRRSEFDRILLDNAARSGAQVFQQCKVESVDLEATPEWAEARARHADGRELTCRARFVVDASGRDTFLASRMKIKHKNPRHNSVAVFAHFANARRNPGAAEGNITIYWFDHGWFWFIPLQDGATSVGMVTWPYFMRTRGERSLRQFLLDGIAQCPPLAERLQDAQIVHEPEATGNFSYLSERTHGRNYVLLGDAFAFIDPVFSSGVLLAMQSAFAAARAIDVWLKQPAQRAQALAQLDRDMRHGPREFSWFIYRMTTPAMRDLFMGPRNTFRVKEAIISLLAGDIYGQTPIWRSLRVFKAIYYLTSLAQLPTSLRSWRWRKQAIRTVDEAPQG</sequence>
<dbReference type="InterPro" id="IPR002938">
    <property type="entry name" value="FAD-bd"/>
</dbReference>
<dbReference type="InterPro" id="IPR036188">
    <property type="entry name" value="FAD/NAD-bd_sf"/>
</dbReference>
<dbReference type="GO" id="GO:0016491">
    <property type="term" value="F:oxidoreductase activity"/>
    <property type="evidence" value="ECO:0007669"/>
    <property type="project" value="UniProtKB-KW"/>
</dbReference>
<dbReference type="InterPro" id="IPR050816">
    <property type="entry name" value="Flavin-dep_Halogenase_NPB"/>
</dbReference>
<dbReference type="Gene3D" id="3.50.50.60">
    <property type="entry name" value="FAD/NAD(P)-binding domain"/>
    <property type="match status" value="1"/>
</dbReference>
<evidence type="ECO:0000313" key="2">
    <source>
        <dbReference type="EMBL" id="MDG9700319.1"/>
    </source>
</evidence>
<gene>
    <name evidence="2" type="ORF">QB898_11475</name>
</gene>
<dbReference type="PANTHER" id="PTHR43747">
    <property type="entry name" value="FAD-BINDING PROTEIN"/>
    <property type="match status" value="1"/>
</dbReference>
<dbReference type="RefSeq" id="WP_279525059.1">
    <property type="nucleotide sequence ID" value="NZ_JARVII010000031.1"/>
</dbReference>
<dbReference type="PANTHER" id="PTHR43747:SF1">
    <property type="entry name" value="SLR1998 PROTEIN"/>
    <property type="match status" value="1"/>
</dbReference>
<name>A0AAW6RJH3_9BURK</name>
<protein>
    <submittedName>
        <fullName evidence="2">NAD(P)/FAD-dependent oxidoreductase</fullName>
        <ecNumber evidence="2">1.-.-.-</ecNumber>
    </submittedName>
</protein>
<keyword evidence="2" id="KW-0560">Oxidoreductase</keyword>
<organism evidence="2 3">
    <name type="scientific">Ottowia cancrivicina</name>
    <dbReference type="NCBI Taxonomy" id="3040346"/>
    <lineage>
        <taxon>Bacteria</taxon>
        <taxon>Pseudomonadati</taxon>
        <taxon>Pseudomonadota</taxon>
        <taxon>Betaproteobacteria</taxon>
        <taxon>Burkholderiales</taxon>
        <taxon>Comamonadaceae</taxon>
        <taxon>Ottowia</taxon>
    </lineage>
</organism>
<dbReference type="Proteomes" id="UP001237156">
    <property type="component" value="Unassembled WGS sequence"/>
</dbReference>
<comment type="caution">
    <text evidence="2">The sequence shown here is derived from an EMBL/GenBank/DDBJ whole genome shotgun (WGS) entry which is preliminary data.</text>
</comment>
<keyword evidence="3" id="KW-1185">Reference proteome</keyword>
<dbReference type="PRINTS" id="PR00420">
    <property type="entry name" value="RNGMNOXGNASE"/>
</dbReference>
<dbReference type="EMBL" id="JARVII010000031">
    <property type="protein sequence ID" value="MDG9700319.1"/>
    <property type="molecule type" value="Genomic_DNA"/>
</dbReference>
<dbReference type="GO" id="GO:0071949">
    <property type="term" value="F:FAD binding"/>
    <property type="evidence" value="ECO:0007669"/>
    <property type="project" value="InterPro"/>
</dbReference>
<feature type="domain" description="FAD-binding" evidence="1">
    <location>
        <begin position="24"/>
        <end position="351"/>
    </location>
</feature>
<dbReference type="SUPFAM" id="SSF51905">
    <property type="entry name" value="FAD/NAD(P)-binding domain"/>
    <property type="match status" value="1"/>
</dbReference>
<reference evidence="2 3" key="1">
    <citation type="submission" date="2023-04" db="EMBL/GenBank/DDBJ databases">
        <title>Ottowia paracancer sp. nov., isolated from human stomach.</title>
        <authorList>
            <person name="Song Y."/>
        </authorList>
    </citation>
    <scope>NUCLEOTIDE SEQUENCE [LARGE SCALE GENOMIC DNA]</scope>
    <source>
        <strain evidence="2 3">10c7w1</strain>
    </source>
</reference>
<accession>A0AAW6RJH3</accession>
<evidence type="ECO:0000259" key="1">
    <source>
        <dbReference type="Pfam" id="PF01494"/>
    </source>
</evidence>
<dbReference type="EC" id="1.-.-.-" evidence="2"/>
<evidence type="ECO:0000313" key="3">
    <source>
        <dbReference type="Proteomes" id="UP001237156"/>
    </source>
</evidence>
<proteinExistence type="predicted"/>
<dbReference type="Pfam" id="PF01494">
    <property type="entry name" value="FAD_binding_3"/>
    <property type="match status" value="1"/>
</dbReference>